<keyword evidence="15" id="KW-1185">Reference proteome</keyword>
<feature type="compositionally biased region" description="Polar residues" evidence="11">
    <location>
        <begin position="339"/>
        <end position="348"/>
    </location>
</feature>
<keyword evidence="10" id="KW-0472">Membrane</keyword>
<gene>
    <name evidence="14" type="ORF">H4Q32_007089</name>
</gene>
<evidence type="ECO:0000313" key="14">
    <source>
        <dbReference type="EMBL" id="KAI2661484.1"/>
    </source>
</evidence>
<keyword evidence="8" id="KW-0560">Oxidoreductase</keyword>
<dbReference type="Pfam" id="PF02046">
    <property type="entry name" value="COX6A"/>
    <property type="match status" value="1"/>
</dbReference>
<dbReference type="InterPro" id="IPR036418">
    <property type="entry name" value="Cyt_c_oxidase_su6a_sf"/>
</dbReference>
<dbReference type="InterPro" id="IPR026091">
    <property type="entry name" value="HPS4"/>
</dbReference>
<evidence type="ECO:0000256" key="8">
    <source>
        <dbReference type="ARBA" id="ARBA00023002"/>
    </source>
</evidence>
<dbReference type="SUPFAM" id="SSF81411">
    <property type="entry name" value="Mitochondrial cytochrome c oxidase subunit VIa"/>
    <property type="match status" value="1"/>
</dbReference>
<dbReference type="InterPro" id="IPR043987">
    <property type="entry name" value="CCZ1/INTU/HSP4_longin_1"/>
</dbReference>
<feature type="domain" description="CCZ1/INTU/HPS4 third Longin" evidence="13">
    <location>
        <begin position="561"/>
        <end position="636"/>
    </location>
</feature>
<dbReference type="PANTHER" id="PTHR14407:SF9">
    <property type="entry name" value="BLOC-3 COMPLEX MEMBER HPS4"/>
    <property type="match status" value="1"/>
</dbReference>
<evidence type="ECO:0000256" key="4">
    <source>
        <dbReference type="ARBA" id="ARBA00022692"/>
    </source>
</evidence>
<evidence type="ECO:0000256" key="7">
    <source>
        <dbReference type="ARBA" id="ARBA00022989"/>
    </source>
</evidence>
<keyword evidence="9" id="KW-0496">Mitochondrion</keyword>
<evidence type="ECO:0000256" key="5">
    <source>
        <dbReference type="ARBA" id="ARBA00022792"/>
    </source>
</evidence>
<evidence type="ECO:0000256" key="2">
    <source>
        <dbReference type="ARBA" id="ARBA00004673"/>
    </source>
</evidence>
<reference evidence="14 15" key="1">
    <citation type="submission" date="2022-01" db="EMBL/GenBank/DDBJ databases">
        <title>A high-quality chromosome-level genome assembly of rohu carp, Labeo rohita.</title>
        <authorList>
            <person name="Arick M.A. II"/>
            <person name="Hsu C.-Y."/>
            <person name="Magbanua Z."/>
            <person name="Pechanova O."/>
            <person name="Grover C."/>
            <person name="Miller E."/>
            <person name="Thrash A."/>
            <person name="Ezzel L."/>
            <person name="Alam S."/>
            <person name="Benzie J."/>
            <person name="Hamilton M."/>
            <person name="Karsi A."/>
            <person name="Lawrence M.L."/>
            <person name="Peterson D.G."/>
        </authorList>
    </citation>
    <scope>NUCLEOTIDE SEQUENCE [LARGE SCALE GENOMIC DNA]</scope>
    <source>
        <strain evidence="15">BAU-BD-2019</strain>
        <tissue evidence="14">Blood</tissue>
    </source>
</reference>
<evidence type="ECO:0000256" key="9">
    <source>
        <dbReference type="ARBA" id="ARBA00023128"/>
    </source>
</evidence>
<dbReference type="InterPro" id="IPR001349">
    <property type="entry name" value="Cyt_c_oxidase_su6a"/>
</dbReference>
<feature type="compositionally biased region" description="Polar residues" evidence="11">
    <location>
        <begin position="450"/>
        <end position="465"/>
    </location>
</feature>
<evidence type="ECO:0000256" key="10">
    <source>
        <dbReference type="ARBA" id="ARBA00023136"/>
    </source>
</evidence>
<comment type="similarity">
    <text evidence="3">Belongs to the cytochrome c oxidase subunit 6A family.</text>
</comment>
<dbReference type="PROSITE" id="PS01329">
    <property type="entry name" value="COX6A"/>
    <property type="match status" value="1"/>
</dbReference>
<keyword evidence="6" id="KW-0809">Transit peptide</keyword>
<comment type="pathway">
    <text evidence="2">Energy metabolism; oxidative phosphorylation.</text>
</comment>
<evidence type="ECO:0000256" key="11">
    <source>
        <dbReference type="SAM" id="MobiDB-lite"/>
    </source>
</evidence>
<evidence type="ECO:0000256" key="6">
    <source>
        <dbReference type="ARBA" id="ARBA00022946"/>
    </source>
</evidence>
<evidence type="ECO:0000256" key="3">
    <source>
        <dbReference type="ARBA" id="ARBA00005553"/>
    </source>
</evidence>
<dbReference type="InterPro" id="IPR018507">
    <property type="entry name" value="Cyt_c_oxidase_su6a_CS"/>
</dbReference>
<proteinExistence type="inferred from homology"/>
<protein>
    <submittedName>
        <fullName evidence="14">Hermansky-Pudlak syndrome 4 protein</fullName>
    </submittedName>
</protein>
<dbReference type="Pfam" id="PF19031">
    <property type="entry name" value="Intu_longin_1"/>
    <property type="match status" value="1"/>
</dbReference>
<accession>A0ABQ8MFH4</accession>
<evidence type="ECO:0000259" key="13">
    <source>
        <dbReference type="Pfam" id="PF19033"/>
    </source>
</evidence>
<feature type="region of interest" description="Disordered" evidence="11">
    <location>
        <begin position="339"/>
        <end position="395"/>
    </location>
</feature>
<keyword evidence="4" id="KW-0812">Transmembrane</keyword>
<evidence type="ECO:0000313" key="15">
    <source>
        <dbReference type="Proteomes" id="UP000830375"/>
    </source>
</evidence>
<feature type="domain" description="CCZ1/INTU/HSP4 first Longin" evidence="12">
    <location>
        <begin position="129"/>
        <end position="234"/>
    </location>
</feature>
<name>A0ABQ8MFH4_LABRO</name>
<evidence type="ECO:0000259" key="12">
    <source>
        <dbReference type="Pfam" id="PF19031"/>
    </source>
</evidence>
<dbReference type="PANTHER" id="PTHR14407">
    <property type="entry name" value="HERMANSKY-PUDLAK SYNDROME 4 PROTEIN LIGHT-EAR PROTEIN-RELATED"/>
    <property type="match status" value="1"/>
</dbReference>
<feature type="compositionally biased region" description="Low complexity" evidence="11">
    <location>
        <begin position="384"/>
        <end position="394"/>
    </location>
</feature>
<sequence>MAAIGRASQNLLKSAALTQSRQLSAAAAHGEQAAKTWKILSFVVALPGVAVCMLNTYLRVQQHSDEQPEFVPYTHLRIRSKRFPWGDGNKSLFHNSHFPLLLAVILQGNRVGLMANFTAYVFHYIPECSFFFLYDSSKVQEEGDLTRDGIYYFSPEDTPIDQQELLCGQLAGVCRCVSELSSSPVRLLRLRKSKYAVRMKDNFLWALSCVVDIPDVSVCDLLDQLIALFCFYNGPIDPLLLLKAALILQACQRCPLVLAGCILYRGRVVSTQMPPALTVKVMVYETQTYSQDFRVTSNGLSSSVGSPSSFTATAQVFLTLTELHMLRCPPVDRACRSHCNQPPCQPSKSRLLSRTLSDTPTTDTDSSSLDPTQCPPTFYQTMPSSPRSSLSDESCFSPFPSRVNTPLHSSLMNQSEYFTPDSHDHSTSNGTNLCEVKESLAGLNIKQDIDANSGSETRSEGLNSDQDIHSEEIKALTNGYEQSNCEENKLDASNHVTDKNGKFRGETEGEARINSKQVNRRLKEKYERTNTPSPHETLADISLVPSVLYQHRVRANLCGRSAGPQDQAFVKATKLLHSHFSHLDTLQEAIVRNASSAVYGTRSTAQETYFLQQGTPVRNSGSPDPQDSAFSLPRKTRQRLLKHGISTIFILYMSLKLLRICSVMRVIRSENKNGLDWQGSRRLIMQTHLKGRWGCEWLLKGPKQNQGEESQKNSEFKFHRRNSLLSEQEDLPSHSYRREPEKTISDAQYMWILKMATVTLTRVSLLFLAFMTIAIGVQCRSLRTQLRTVTSFQGERKIRIGHVQRRSRREPGSEHDQCALLSAPWTESTTPLGDWGQMYRLKILSTMSDGPRRAVFPEQPLFRFVRRVYRCCQVGYHCGSVKGIQGGKVGDSNIEFLLGEDVLSAPLEKAEVHFHFSNPQHLNIQPVLPSLEKRGFPTRYSVWLRDGVVELRVDLLALFQAVQLVIGGASRGPSVMEMHRVRGLTRPGAVVQKQRPPSIQDTVPVEWGDVNNGRDGAAPLQPTLELGLAVHCSLLDNIAQPCQDYGVHLEHAPFIALTYR</sequence>
<dbReference type="InterPro" id="IPR043989">
    <property type="entry name" value="CCZ1/INTU/HSP4_longin_3"/>
</dbReference>
<organism evidence="14 15">
    <name type="scientific">Labeo rohita</name>
    <name type="common">Indian major carp</name>
    <name type="synonym">Cyprinus rohita</name>
    <dbReference type="NCBI Taxonomy" id="84645"/>
    <lineage>
        <taxon>Eukaryota</taxon>
        <taxon>Metazoa</taxon>
        <taxon>Chordata</taxon>
        <taxon>Craniata</taxon>
        <taxon>Vertebrata</taxon>
        <taxon>Euteleostomi</taxon>
        <taxon>Actinopterygii</taxon>
        <taxon>Neopterygii</taxon>
        <taxon>Teleostei</taxon>
        <taxon>Ostariophysi</taxon>
        <taxon>Cypriniformes</taxon>
        <taxon>Cyprinidae</taxon>
        <taxon>Labeoninae</taxon>
        <taxon>Labeonini</taxon>
        <taxon>Labeo</taxon>
    </lineage>
</organism>
<feature type="compositionally biased region" description="Low complexity" evidence="11">
    <location>
        <begin position="349"/>
        <end position="372"/>
    </location>
</feature>
<dbReference type="CDD" id="cd00925">
    <property type="entry name" value="Cyt_c_Oxidase_VIa"/>
    <property type="match status" value="1"/>
</dbReference>
<comment type="subcellular location">
    <subcellularLocation>
        <location evidence="1">Mitochondrion inner membrane</location>
        <topology evidence="1">Single-pass membrane protein</topology>
    </subcellularLocation>
</comment>
<dbReference type="EMBL" id="JACTAM010000008">
    <property type="protein sequence ID" value="KAI2661484.1"/>
    <property type="molecule type" value="Genomic_DNA"/>
</dbReference>
<evidence type="ECO:0000256" key="1">
    <source>
        <dbReference type="ARBA" id="ARBA00004434"/>
    </source>
</evidence>
<feature type="region of interest" description="Disordered" evidence="11">
    <location>
        <begin position="447"/>
        <end position="467"/>
    </location>
</feature>
<comment type="caution">
    <text evidence="14">The sequence shown here is derived from an EMBL/GenBank/DDBJ whole genome shotgun (WGS) entry which is preliminary data.</text>
</comment>
<keyword evidence="5" id="KW-0999">Mitochondrion inner membrane</keyword>
<dbReference type="Gene3D" id="4.10.95.10">
    <property type="entry name" value="Cytochrome c oxidase, subunit VIa"/>
    <property type="match status" value="1"/>
</dbReference>
<keyword evidence="7" id="KW-1133">Transmembrane helix</keyword>
<dbReference type="Pfam" id="PF19033">
    <property type="entry name" value="Intu_longin_3"/>
    <property type="match status" value="1"/>
</dbReference>
<dbReference type="Proteomes" id="UP000830375">
    <property type="component" value="Unassembled WGS sequence"/>
</dbReference>